<evidence type="ECO:0000313" key="1">
    <source>
        <dbReference type="EMBL" id="KAH7918997.1"/>
    </source>
</evidence>
<dbReference type="Proteomes" id="UP000790709">
    <property type="component" value="Unassembled WGS sequence"/>
</dbReference>
<proteinExistence type="predicted"/>
<keyword evidence="2" id="KW-1185">Reference proteome</keyword>
<reference evidence="1" key="1">
    <citation type="journal article" date="2021" name="New Phytol.">
        <title>Evolutionary innovations through gain and loss of genes in the ectomycorrhizal Boletales.</title>
        <authorList>
            <person name="Wu G."/>
            <person name="Miyauchi S."/>
            <person name="Morin E."/>
            <person name="Kuo A."/>
            <person name="Drula E."/>
            <person name="Varga T."/>
            <person name="Kohler A."/>
            <person name="Feng B."/>
            <person name="Cao Y."/>
            <person name="Lipzen A."/>
            <person name="Daum C."/>
            <person name="Hundley H."/>
            <person name="Pangilinan J."/>
            <person name="Johnson J."/>
            <person name="Barry K."/>
            <person name="LaButti K."/>
            <person name="Ng V."/>
            <person name="Ahrendt S."/>
            <person name="Min B."/>
            <person name="Choi I.G."/>
            <person name="Park H."/>
            <person name="Plett J.M."/>
            <person name="Magnuson J."/>
            <person name="Spatafora J.W."/>
            <person name="Nagy L.G."/>
            <person name="Henrissat B."/>
            <person name="Grigoriev I.V."/>
            <person name="Yang Z.L."/>
            <person name="Xu J."/>
            <person name="Martin F.M."/>
        </authorList>
    </citation>
    <scope>NUCLEOTIDE SEQUENCE</scope>
    <source>
        <strain evidence="1">KUC20120723A-06</strain>
    </source>
</reference>
<gene>
    <name evidence="1" type="ORF">BV22DRAFT_1134173</name>
</gene>
<sequence>MEVDSSSGASVVAAEGSQSVASGIPSHAAPGAVAGGGMFIFGAGTSAIPATVNPSTVAEVTLDANTSTFEGGHSMVAVPNAAPQTTVADGGMFIFGAGTSANPATANPSTIAEVTPDASNTSTVEDGHSIATVPNAAPQTLASVAVAPAGARGPVGLSGTHEAPVSGSPESASTTPTSTIVPNVADGAAEEVTSDAATDNTEGADEYAPWVDRVAMVDDSGRKLKRLRCT</sequence>
<name>A0ACB8B012_9AGAM</name>
<organism evidence="1 2">
    <name type="scientific">Leucogyrophana mollusca</name>
    <dbReference type="NCBI Taxonomy" id="85980"/>
    <lineage>
        <taxon>Eukaryota</taxon>
        <taxon>Fungi</taxon>
        <taxon>Dikarya</taxon>
        <taxon>Basidiomycota</taxon>
        <taxon>Agaricomycotina</taxon>
        <taxon>Agaricomycetes</taxon>
        <taxon>Agaricomycetidae</taxon>
        <taxon>Boletales</taxon>
        <taxon>Boletales incertae sedis</taxon>
        <taxon>Leucogyrophana</taxon>
    </lineage>
</organism>
<evidence type="ECO:0000313" key="2">
    <source>
        <dbReference type="Proteomes" id="UP000790709"/>
    </source>
</evidence>
<comment type="caution">
    <text evidence="1">The sequence shown here is derived from an EMBL/GenBank/DDBJ whole genome shotgun (WGS) entry which is preliminary data.</text>
</comment>
<dbReference type="EMBL" id="MU266707">
    <property type="protein sequence ID" value="KAH7918997.1"/>
    <property type="molecule type" value="Genomic_DNA"/>
</dbReference>
<accession>A0ACB8B012</accession>
<protein>
    <submittedName>
        <fullName evidence="1">Uncharacterized protein</fullName>
    </submittedName>
</protein>